<keyword evidence="4 7" id="KW-0812">Transmembrane</keyword>
<keyword evidence="8" id="KW-0966">Cell projection</keyword>
<reference evidence="8 9" key="1">
    <citation type="submission" date="2023-05" db="EMBL/GenBank/DDBJ databases">
        <title>Actinoplanes sp. NEAU-A12 genome sequencing.</title>
        <authorList>
            <person name="Wang Z.-S."/>
        </authorList>
    </citation>
    <scope>NUCLEOTIDE SEQUENCE [LARGE SCALE GENOMIC DNA]</scope>
    <source>
        <strain evidence="8 9">NEAU-A12</strain>
    </source>
</reference>
<dbReference type="RefSeq" id="WP_282765201.1">
    <property type="nucleotide sequence ID" value="NZ_JASCTH010000028.1"/>
</dbReference>
<feature type="transmembrane region" description="Helical" evidence="7">
    <location>
        <begin position="233"/>
        <end position="251"/>
    </location>
</feature>
<name>A0ABT6WW39_9ACTN</name>
<keyword evidence="6 7" id="KW-0472">Membrane</keyword>
<evidence type="ECO:0000256" key="2">
    <source>
        <dbReference type="ARBA" id="ARBA00008835"/>
    </source>
</evidence>
<proteinExistence type="inferred from homology"/>
<feature type="transmembrane region" description="Helical" evidence="7">
    <location>
        <begin position="33"/>
        <end position="52"/>
    </location>
</feature>
<dbReference type="Pfam" id="PF00771">
    <property type="entry name" value="FHIPEP"/>
    <property type="match status" value="1"/>
</dbReference>
<feature type="transmembrane region" description="Helical" evidence="7">
    <location>
        <begin position="9"/>
        <end position="27"/>
    </location>
</feature>
<keyword evidence="8" id="KW-0282">Flagellum</keyword>
<dbReference type="InterPro" id="IPR042196">
    <property type="entry name" value="FHIPEP_4"/>
</dbReference>
<accession>A0ABT6WW39</accession>
<comment type="similarity">
    <text evidence="2">Belongs to the FHIPEP (flagella/HR/invasion proteins export pore) family.</text>
</comment>
<dbReference type="Proteomes" id="UP001241758">
    <property type="component" value="Unassembled WGS sequence"/>
</dbReference>
<comment type="subcellular location">
    <subcellularLocation>
        <location evidence="1">Cell membrane</location>
        <topology evidence="1">Multi-pass membrane protein</topology>
    </subcellularLocation>
</comment>
<dbReference type="PANTHER" id="PTHR30161">
    <property type="entry name" value="FLAGELLAR EXPORT PROTEIN, MEMBRANE FLHA SUBUNIT-RELATED"/>
    <property type="match status" value="1"/>
</dbReference>
<keyword evidence="3" id="KW-1003">Cell membrane</keyword>
<dbReference type="PRINTS" id="PR00949">
    <property type="entry name" value="TYPE3IMAPROT"/>
</dbReference>
<protein>
    <submittedName>
        <fullName evidence="8">Flagellar biosynthesis protein FlhA</fullName>
    </submittedName>
</protein>
<gene>
    <name evidence="8" type="ORF">QLQ12_35615</name>
</gene>
<evidence type="ECO:0000313" key="8">
    <source>
        <dbReference type="EMBL" id="MDI6103957.1"/>
    </source>
</evidence>
<feature type="transmembrane region" description="Helical" evidence="7">
    <location>
        <begin position="191"/>
        <end position="213"/>
    </location>
</feature>
<evidence type="ECO:0000256" key="4">
    <source>
        <dbReference type="ARBA" id="ARBA00022692"/>
    </source>
</evidence>
<evidence type="ECO:0000256" key="6">
    <source>
        <dbReference type="ARBA" id="ARBA00023136"/>
    </source>
</evidence>
<dbReference type="InterPro" id="IPR042194">
    <property type="entry name" value="FHIPEP_1"/>
</dbReference>
<feature type="transmembrane region" description="Helical" evidence="7">
    <location>
        <begin position="99"/>
        <end position="122"/>
    </location>
</feature>
<evidence type="ECO:0000313" key="9">
    <source>
        <dbReference type="Proteomes" id="UP001241758"/>
    </source>
</evidence>
<evidence type="ECO:0000256" key="7">
    <source>
        <dbReference type="SAM" id="Phobius"/>
    </source>
</evidence>
<feature type="transmembrane region" description="Helical" evidence="7">
    <location>
        <begin position="59"/>
        <end position="79"/>
    </location>
</feature>
<dbReference type="InterPro" id="IPR042193">
    <property type="entry name" value="FHIPEP_3"/>
</dbReference>
<dbReference type="Gene3D" id="3.40.30.60">
    <property type="entry name" value="FHIPEP family, domain 1"/>
    <property type="match status" value="1"/>
</dbReference>
<keyword evidence="5 7" id="KW-1133">Transmembrane helix</keyword>
<evidence type="ECO:0000256" key="5">
    <source>
        <dbReference type="ARBA" id="ARBA00022989"/>
    </source>
</evidence>
<keyword evidence="8" id="KW-0969">Cilium</keyword>
<comment type="caution">
    <text evidence="8">The sequence shown here is derived from an EMBL/GenBank/DDBJ whole genome shotgun (WGS) entry which is preliminary data.</text>
</comment>
<organism evidence="8 9">
    <name type="scientific">Actinoplanes sandaracinus</name>
    <dbReference type="NCBI Taxonomy" id="3045177"/>
    <lineage>
        <taxon>Bacteria</taxon>
        <taxon>Bacillati</taxon>
        <taxon>Actinomycetota</taxon>
        <taxon>Actinomycetes</taxon>
        <taxon>Micromonosporales</taxon>
        <taxon>Micromonosporaceae</taxon>
        <taxon>Actinoplanes</taxon>
    </lineage>
</organism>
<dbReference type="EMBL" id="JASCTH010000028">
    <property type="protein sequence ID" value="MDI6103957.1"/>
    <property type="molecule type" value="Genomic_DNA"/>
</dbReference>
<dbReference type="PIRSF" id="PIRSF005419">
    <property type="entry name" value="FlhA"/>
    <property type="match status" value="1"/>
</dbReference>
<dbReference type="PANTHER" id="PTHR30161:SF1">
    <property type="entry name" value="FLAGELLAR BIOSYNTHESIS PROTEIN FLHA-RELATED"/>
    <property type="match status" value="1"/>
</dbReference>
<feature type="transmembrane region" description="Helical" evidence="7">
    <location>
        <begin position="272"/>
        <end position="290"/>
    </location>
</feature>
<dbReference type="InterPro" id="IPR025505">
    <property type="entry name" value="FHIPEP_CS"/>
</dbReference>
<dbReference type="PROSITE" id="PS00994">
    <property type="entry name" value="FHIPEP"/>
    <property type="match status" value="1"/>
</dbReference>
<evidence type="ECO:0000256" key="1">
    <source>
        <dbReference type="ARBA" id="ARBA00004651"/>
    </source>
</evidence>
<dbReference type="Gene3D" id="3.40.50.12790">
    <property type="entry name" value="FHIPEP family, domain 4"/>
    <property type="match status" value="1"/>
</dbReference>
<evidence type="ECO:0000256" key="3">
    <source>
        <dbReference type="ARBA" id="ARBA00022475"/>
    </source>
</evidence>
<dbReference type="InterPro" id="IPR001712">
    <property type="entry name" value="T3SS_FHIPEP"/>
</dbReference>
<sequence length="684" mass="71606">MKKQSIGKFAVPIGVVGIILMMVVPLPTFLLDLFIAINITAALLVLLISMFVQKPLDFAVFPALLLVMTLFRLALNISATRLVLRDGDAGKVIHAFGSFVVGGNLVIGLVIFSILVIVQMIVVTKGAERVAEVGARFTLDAMPGKQMAIDADLNAGLIDDAQAKVRRAEVAAEADFYGAMDGGSKFVKGDAIAAIIITIINLVGGFAIGVAQAGMAPADAMNHYSMLSIGDGLVSQIPALLLSVATGLIVTRSATSGDMGQTVTTQLSQNKLALRIGGGAAIALCIIPGLPKLPFLIVGGAVLFIAQRVKEPVPEVVDKGAAAAAEAVDMPAPDSPEQLLGEMRIDPLELALAPDLVDLVDPGSGDLLDRVRALRRKMAMELGVIMPPVRTRDDLDLPLSSYAIRISGVDAGAGQAPPGTVLAIGEGLQALPGRAGVEPVFGLAGKWVPAELHYQAEISGATVVDRASVIITHLAEIVRTNASRLLGREDVRALSEMVKRTHPVVVEELTPALLSLGQIQKVLQALLDEGVPIRDLVRIFESLSLRAKVSVDNDSLVEAARSALGPAIAAQYATAGRLTVITLDPMLEQGLLESLRPSDTGAFMAIDGMRAEAIVSETSRIAEAGEQQGLNPVLACSPQLRLPLMRLLRAGSRRVQVLSYSEISGSTAQIETIGVVNGAYAGAA</sequence>
<keyword evidence="9" id="KW-1185">Reference proteome</keyword>
<dbReference type="Gene3D" id="1.10.8.540">
    <property type="entry name" value="FHIPEP family, domain 3"/>
    <property type="match status" value="1"/>
</dbReference>